<name>A0AAE0KKP2_9PEZI</name>
<evidence type="ECO:0000313" key="2">
    <source>
        <dbReference type="EMBL" id="KAK3378444.1"/>
    </source>
</evidence>
<accession>A0AAE0KKP2</accession>
<dbReference type="InterPro" id="IPR020100">
    <property type="entry name" value="Glc-repressible_Grg1"/>
</dbReference>
<evidence type="ECO:0000313" key="3">
    <source>
        <dbReference type="Proteomes" id="UP001285441"/>
    </source>
</evidence>
<dbReference type="PANTHER" id="PTHR38789:SF1">
    <property type="entry name" value="GLUCOSE-REPRESSIBLE GENE PROTEIN-RELATED"/>
    <property type="match status" value="1"/>
</dbReference>
<reference evidence="2" key="1">
    <citation type="journal article" date="2023" name="Mol. Phylogenet. Evol.">
        <title>Genome-scale phylogeny and comparative genomics of the fungal order Sordariales.</title>
        <authorList>
            <person name="Hensen N."/>
            <person name="Bonometti L."/>
            <person name="Westerberg I."/>
            <person name="Brannstrom I.O."/>
            <person name="Guillou S."/>
            <person name="Cros-Aarteil S."/>
            <person name="Calhoun S."/>
            <person name="Haridas S."/>
            <person name="Kuo A."/>
            <person name="Mondo S."/>
            <person name="Pangilinan J."/>
            <person name="Riley R."/>
            <person name="LaButti K."/>
            <person name="Andreopoulos B."/>
            <person name="Lipzen A."/>
            <person name="Chen C."/>
            <person name="Yan M."/>
            <person name="Daum C."/>
            <person name="Ng V."/>
            <person name="Clum A."/>
            <person name="Steindorff A."/>
            <person name="Ohm R.A."/>
            <person name="Martin F."/>
            <person name="Silar P."/>
            <person name="Natvig D.O."/>
            <person name="Lalanne C."/>
            <person name="Gautier V."/>
            <person name="Ament-Velasquez S.L."/>
            <person name="Kruys A."/>
            <person name="Hutchinson M.I."/>
            <person name="Powell A.J."/>
            <person name="Barry K."/>
            <person name="Miller A.N."/>
            <person name="Grigoriev I.V."/>
            <person name="Debuchy R."/>
            <person name="Gladieux P."/>
            <person name="Hiltunen Thoren M."/>
            <person name="Johannesson H."/>
        </authorList>
    </citation>
    <scope>NUCLEOTIDE SEQUENCE</scope>
    <source>
        <strain evidence="2">CBS 232.78</strain>
    </source>
</reference>
<keyword evidence="3" id="KW-1185">Reference proteome</keyword>
<sequence>MESVKNAANYVSDKVQGATATASKETNKEVAKDSNAGVGTRIQAAGDALSDKGTESKHDAKAEANKQKLTH</sequence>
<proteinExistence type="predicted"/>
<feature type="compositionally biased region" description="Basic and acidic residues" evidence="1">
    <location>
        <begin position="49"/>
        <end position="71"/>
    </location>
</feature>
<dbReference type="Pfam" id="PF11034">
    <property type="entry name" value="Grg1"/>
    <property type="match status" value="1"/>
</dbReference>
<dbReference type="PANTHER" id="PTHR38789">
    <property type="entry name" value="REPRESSIBLE PROTEIN GRG1, PUTATIVE (AFU_ORTHOLOGUE AFUA_5G14210)-RELATED"/>
    <property type="match status" value="1"/>
</dbReference>
<evidence type="ECO:0000256" key="1">
    <source>
        <dbReference type="SAM" id="MobiDB-lite"/>
    </source>
</evidence>
<dbReference type="Proteomes" id="UP001285441">
    <property type="component" value="Unassembled WGS sequence"/>
</dbReference>
<organism evidence="2 3">
    <name type="scientific">Podospora didyma</name>
    <dbReference type="NCBI Taxonomy" id="330526"/>
    <lineage>
        <taxon>Eukaryota</taxon>
        <taxon>Fungi</taxon>
        <taxon>Dikarya</taxon>
        <taxon>Ascomycota</taxon>
        <taxon>Pezizomycotina</taxon>
        <taxon>Sordariomycetes</taxon>
        <taxon>Sordariomycetidae</taxon>
        <taxon>Sordariales</taxon>
        <taxon>Podosporaceae</taxon>
        <taxon>Podospora</taxon>
    </lineage>
</organism>
<comment type="caution">
    <text evidence="2">The sequence shown here is derived from an EMBL/GenBank/DDBJ whole genome shotgun (WGS) entry which is preliminary data.</text>
</comment>
<dbReference type="EMBL" id="JAULSW010000006">
    <property type="protein sequence ID" value="KAK3378444.1"/>
    <property type="molecule type" value="Genomic_DNA"/>
</dbReference>
<protein>
    <submittedName>
        <fullName evidence="2">GRG-1 glucose-repressible gene-1 protein</fullName>
    </submittedName>
</protein>
<reference evidence="2" key="2">
    <citation type="submission" date="2023-06" db="EMBL/GenBank/DDBJ databases">
        <authorList>
            <consortium name="Lawrence Berkeley National Laboratory"/>
            <person name="Haridas S."/>
            <person name="Hensen N."/>
            <person name="Bonometti L."/>
            <person name="Westerberg I."/>
            <person name="Brannstrom I.O."/>
            <person name="Guillou S."/>
            <person name="Cros-Aarteil S."/>
            <person name="Calhoun S."/>
            <person name="Kuo A."/>
            <person name="Mondo S."/>
            <person name="Pangilinan J."/>
            <person name="Riley R."/>
            <person name="LaButti K."/>
            <person name="Andreopoulos B."/>
            <person name="Lipzen A."/>
            <person name="Chen C."/>
            <person name="Yanf M."/>
            <person name="Daum C."/>
            <person name="Ng V."/>
            <person name="Clum A."/>
            <person name="Steindorff A."/>
            <person name="Ohm R."/>
            <person name="Martin F."/>
            <person name="Silar P."/>
            <person name="Natvig D."/>
            <person name="Lalanne C."/>
            <person name="Gautier V."/>
            <person name="Ament-velasquez S.L."/>
            <person name="Kruys A."/>
            <person name="Hutchinson M.I."/>
            <person name="Powell A.J."/>
            <person name="Barry K."/>
            <person name="Miller A.N."/>
            <person name="Grigoriev I.V."/>
            <person name="Debuchy R."/>
            <person name="Gladieux P."/>
            <person name="Thoren M.H."/>
            <person name="Johannesson H."/>
        </authorList>
    </citation>
    <scope>NUCLEOTIDE SEQUENCE</scope>
    <source>
        <strain evidence="2">CBS 232.78</strain>
    </source>
</reference>
<dbReference type="AlphaFoldDB" id="A0AAE0KKP2"/>
<feature type="region of interest" description="Disordered" evidence="1">
    <location>
        <begin position="1"/>
        <end position="71"/>
    </location>
</feature>
<gene>
    <name evidence="2" type="ORF">B0H63DRAFT_479905</name>
</gene>